<dbReference type="EMBL" id="ODYU01001536">
    <property type="protein sequence ID" value="SOQ37890.1"/>
    <property type="molecule type" value="Genomic_DNA"/>
</dbReference>
<sequence>MTARLTQWLGNWLPCNVSRVRFPHGTTLCVIHRLLFRVWVSCACEILCESHASVRIGRLDRSDTTASQKTEVKQRLRCVERRANTEKFSKKSPVILGPTRESNPRPLVQQLHLRALDQRGSHIHCHMALYQIDMAYMYGENHPMTSPALGEARGSVRLLLTKNHPVPTPAFRAAASDSILKTFSLSPILQIRRDRNKNKDASREYNSNITSLHFNHRIRYNAKQNNKQLSTRCSL</sequence>
<accession>A0A2H1VAL1</accession>
<protein>
    <submittedName>
        <fullName evidence="1">SFRICE_021087</fullName>
    </submittedName>
</protein>
<name>A0A2H1VAL1_SPOFR</name>
<organism evidence="1">
    <name type="scientific">Spodoptera frugiperda</name>
    <name type="common">Fall armyworm</name>
    <dbReference type="NCBI Taxonomy" id="7108"/>
    <lineage>
        <taxon>Eukaryota</taxon>
        <taxon>Metazoa</taxon>
        <taxon>Ecdysozoa</taxon>
        <taxon>Arthropoda</taxon>
        <taxon>Hexapoda</taxon>
        <taxon>Insecta</taxon>
        <taxon>Pterygota</taxon>
        <taxon>Neoptera</taxon>
        <taxon>Endopterygota</taxon>
        <taxon>Lepidoptera</taxon>
        <taxon>Glossata</taxon>
        <taxon>Ditrysia</taxon>
        <taxon>Noctuoidea</taxon>
        <taxon>Noctuidae</taxon>
        <taxon>Amphipyrinae</taxon>
        <taxon>Spodoptera</taxon>
    </lineage>
</organism>
<reference evidence="1" key="1">
    <citation type="submission" date="2016-07" db="EMBL/GenBank/DDBJ databases">
        <authorList>
            <person name="Bretaudeau A."/>
        </authorList>
    </citation>
    <scope>NUCLEOTIDE SEQUENCE</scope>
    <source>
        <strain evidence="1">Rice</strain>
        <tissue evidence="1">Whole body</tissue>
    </source>
</reference>
<proteinExistence type="predicted"/>
<dbReference type="AlphaFoldDB" id="A0A2H1VAL1"/>
<gene>
    <name evidence="1" type="ORF">SFRICE_021087</name>
</gene>
<evidence type="ECO:0000313" key="1">
    <source>
        <dbReference type="EMBL" id="SOQ37890.1"/>
    </source>
</evidence>